<dbReference type="GO" id="GO:0016887">
    <property type="term" value="F:ATP hydrolysis activity"/>
    <property type="evidence" value="ECO:0007669"/>
    <property type="project" value="InterPro"/>
</dbReference>
<protein>
    <submittedName>
        <fullName evidence="7">Type IV-A pilus assembly ATPase PilB</fullName>
    </submittedName>
</protein>
<dbReference type="AlphaFoldDB" id="A0A7X3KPB9"/>
<dbReference type="NCBIfam" id="TIGR02538">
    <property type="entry name" value="type_IV_pilB"/>
    <property type="match status" value="1"/>
</dbReference>
<dbReference type="InterPro" id="IPR013374">
    <property type="entry name" value="ATPase_typ4_pilus-assembl_PilB"/>
</dbReference>
<dbReference type="GO" id="GO:0005886">
    <property type="term" value="C:plasma membrane"/>
    <property type="evidence" value="ECO:0007669"/>
    <property type="project" value="TreeGrafter"/>
</dbReference>
<dbReference type="InterPro" id="IPR001482">
    <property type="entry name" value="T2SS/T4SS_dom"/>
</dbReference>
<reference evidence="7 8" key="1">
    <citation type="submission" date="2019-12" db="EMBL/GenBank/DDBJ databases">
        <title>Halomonas rutogse sp. nov. isolated from two lakes on Tibetan Plateau.</title>
        <authorList>
            <person name="Gao P."/>
        </authorList>
    </citation>
    <scope>NUCLEOTIDE SEQUENCE [LARGE SCALE GENOMIC DNA]</scope>
    <source>
        <strain evidence="7 8">ZH2S</strain>
    </source>
</reference>
<keyword evidence="4" id="KW-0547">Nucleotide-binding</keyword>
<name>A0A7X3KPB9_9GAMM</name>
<dbReference type="Gene3D" id="3.30.450.90">
    <property type="match status" value="1"/>
</dbReference>
<keyword evidence="3" id="KW-0963">Cytoplasm</keyword>
<evidence type="ECO:0000313" key="8">
    <source>
        <dbReference type="Proteomes" id="UP000437638"/>
    </source>
</evidence>
<dbReference type="InterPro" id="IPR007831">
    <property type="entry name" value="T2SS_GspE_N"/>
</dbReference>
<dbReference type="Pfam" id="PF00437">
    <property type="entry name" value="T2SSE"/>
    <property type="match status" value="1"/>
</dbReference>
<evidence type="ECO:0000313" key="7">
    <source>
        <dbReference type="EMBL" id="MWJ26668.1"/>
    </source>
</evidence>
<dbReference type="GO" id="GO:0005524">
    <property type="term" value="F:ATP binding"/>
    <property type="evidence" value="ECO:0007669"/>
    <property type="project" value="UniProtKB-KW"/>
</dbReference>
<dbReference type="SUPFAM" id="SSF52540">
    <property type="entry name" value="P-loop containing nucleoside triphosphate hydrolases"/>
    <property type="match status" value="1"/>
</dbReference>
<keyword evidence="5" id="KW-0067">ATP-binding</keyword>
<dbReference type="GO" id="GO:0009297">
    <property type="term" value="P:pilus assembly"/>
    <property type="evidence" value="ECO:0007669"/>
    <property type="project" value="InterPro"/>
</dbReference>
<feature type="domain" description="Bacterial type II secretion system protein E" evidence="6">
    <location>
        <begin position="404"/>
        <end position="418"/>
    </location>
</feature>
<dbReference type="InterPro" id="IPR037257">
    <property type="entry name" value="T2SS_E_N_sf"/>
</dbReference>
<evidence type="ECO:0000256" key="3">
    <source>
        <dbReference type="ARBA" id="ARBA00022490"/>
    </source>
</evidence>
<evidence type="ECO:0000256" key="1">
    <source>
        <dbReference type="ARBA" id="ARBA00004496"/>
    </source>
</evidence>
<comment type="subcellular location">
    <subcellularLocation>
        <location evidence="1">Cytoplasm</location>
    </subcellularLocation>
</comment>
<evidence type="ECO:0000256" key="5">
    <source>
        <dbReference type="ARBA" id="ARBA00022840"/>
    </source>
</evidence>
<dbReference type="SUPFAM" id="SSF160246">
    <property type="entry name" value="EspE N-terminal domain-like"/>
    <property type="match status" value="1"/>
</dbReference>
<dbReference type="InterPro" id="IPR027417">
    <property type="entry name" value="P-loop_NTPase"/>
</dbReference>
<comment type="caution">
    <text evidence="7">The sequence shown here is derived from an EMBL/GenBank/DDBJ whole genome shotgun (WGS) entry which is preliminary data.</text>
</comment>
<evidence type="ECO:0000256" key="4">
    <source>
        <dbReference type="ARBA" id="ARBA00022741"/>
    </source>
</evidence>
<dbReference type="PANTHER" id="PTHR30258:SF1">
    <property type="entry name" value="PROTEIN TRANSPORT PROTEIN HOFB HOMOLOG"/>
    <property type="match status" value="1"/>
</dbReference>
<dbReference type="GO" id="GO:0005737">
    <property type="term" value="C:cytoplasm"/>
    <property type="evidence" value="ECO:0007669"/>
    <property type="project" value="UniProtKB-SubCell"/>
</dbReference>
<evidence type="ECO:0000256" key="2">
    <source>
        <dbReference type="ARBA" id="ARBA00006611"/>
    </source>
</evidence>
<dbReference type="EMBL" id="WTKP01000001">
    <property type="protein sequence ID" value="MWJ26668.1"/>
    <property type="molecule type" value="Genomic_DNA"/>
</dbReference>
<accession>A0A7X3KPB9</accession>
<keyword evidence="8" id="KW-1185">Reference proteome</keyword>
<dbReference type="Pfam" id="PF05157">
    <property type="entry name" value="MshEN"/>
    <property type="match status" value="1"/>
</dbReference>
<dbReference type="Proteomes" id="UP000437638">
    <property type="component" value="Unassembled WGS sequence"/>
</dbReference>
<comment type="similarity">
    <text evidence="2">Belongs to the GSP E family.</text>
</comment>
<dbReference type="Gene3D" id="3.30.300.160">
    <property type="entry name" value="Type II secretion system, protein E, N-terminal domain"/>
    <property type="match status" value="1"/>
</dbReference>
<dbReference type="FunFam" id="3.30.450.90:FF:000001">
    <property type="entry name" value="Type II secretion system ATPase GspE"/>
    <property type="match status" value="1"/>
</dbReference>
<dbReference type="Gene3D" id="3.40.50.300">
    <property type="entry name" value="P-loop containing nucleotide triphosphate hydrolases"/>
    <property type="match status" value="1"/>
</dbReference>
<proteinExistence type="inferred from homology"/>
<dbReference type="PROSITE" id="PS00662">
    <property type="entry name" value="T2SP_E"/>
    <property type="match status" value="1"/>
</dbReference>
<dbReference type="PANTHER" id="PTHR30258">
    <property type="entry name" value="TYPE II SECRETION SYSTEM PROTEIN GSPE-RELATED"/>
    <property type="match status" value="1"/>
</dbReference>
<dbReference type="CDD" id="cd01129">
    <property type="entry name" value="PulE-GspE-like"/>
    <property type="match status" value="1"/>
</dbReference>
<dbReference type="RefSeq" id="WP_160416913.1">
    <property type="nucleotide sequence ID" value="NZ_WTKP01000001.1"/>
</dbReference>
<evidence type="ECO:0000259" key="6">
    <source>
        <dbReference type="PROSITE" id="PS00662"/>
    </source>
</evidence>
<organism evidence="7 8">
    <name type="scientific">Vreelandella zhuhanensis</name>
    <dbReference type="NCBI Taxonomy" id="2684210"/>
    <lineage>
        <taxon>Bacteria</taxon>
        <taxon>Pseudomonadati</taxon>
        <taxon>Pseudomonadota</taxon>
        <taxon>Gammaproteobacteria</taxon>
        <taxon>Oceanospirillales</taxon>
        <taxon>Halomonadaceae</taxon>
        <taxon>Vreelandella</taxon>
    </lineage>
</organism>
<gene>
    <name evidence="7" type="primary">pilB</name>
    <name evidence="7" type="ORF">GPM19_00345</name>
</gene>
<dbReference type="FunFam" id="3.40.50.300:FF:000398">
    <property type="entry name" value="Type IV pilus assembly ATPase PilB"/>
    <property type="match status" value="1"/>
</dbReference>
<sequence>MSHPTYESTLSHAAARGGLRGIAQRLVKHELLTDAQAATAEATALAQDISLLQYLIESGKVDPAAAAVAAGWEYGLPVIDLNALRLDALPPAADYPTKVLQHLNALPLARHGHRLTVAVPYPATLTHLDELQFATGLSVEGVLAPVDQLATVLESYLAQNERNMFNDLEGVDDAIGALDVVQDALDNEVPLEDAQQDNDDAPIVKFVNKVLLDAIRRGASDIHFEPYETYCRVRFRVDGILLEVARPPFGMRNRIAARLKIMARLDISERRLPQDGAIKLKLSRTRSLDFRVNSLPTVYGEKLVLRILDPAAAQLGIEQLGFSDAQRGYYETALKQPQGMILVTGPTGSGKTVSLYTGINILNQIERNICTAEDPVEIKVTGVNQVNVLPKIGLDFASALRAFLRQDPDVVMVGEIRDLETAEIAVKAAQTGHLVLSTVHTNSAAETLTRLANMGVSSFNIASAVSLIIAQRLARKLCKHCKEAVEIPHEALEKQGFTPEEITSATIYKPVGCKHCTQGYKGRVGIYEVVPITDSMRQLVMRDANSFEIDVQARQEGYPSLHRSGLLKVMQGITSLEEVNRVSKE</sequence>